<reference evidence="9 10" key="1">
    <citation type="submission" date="2020-08" db="EMBL/GenBank/DDBJ databases">
        <title>Sequencing the genomes of 1000 actinobacteria strains.</title>
        <authorList>
            <person name="Klenk H.-P."/>
        </authorList>
    </citation>
    <scope>NUCLEOTIDE SEQUENCE [LARGE SCALE GENOMIC DNA]</scope>
    <source>
        <strain evidence="9 10">DSM 44598</strain>
    </source>
</reference>
<evidence type="ECO:0000256" key="3">
    <source>
        <dbReference type="ARBA" id="ARBA00022692"/>
    </source>
</evidence>
<feature type="compositionally biased region" description="Polar residues" evidence="6">
    <location>
        <begin position="107"/>
        <end position="127"/>
    </location>
</feature>
<organism evidence="9 10">
    <name type="scientific">Nocardiopsis metallicus</name>
    <dbReference type="NCBI Taxonomy" id="179819"/>
    <lineage>
        <taxon>Bacteria</taxon>
        <taxon>Bacillati</taxon>
        <taxon>Actinomycetota</taxon>
        <taxon>Actinomycetes</taxon>
        <taxon>Streptosporangiales</taxon>
        <taxon>Nocardiopsidaceae</taxon>
        <taxon>Nocardiopsis</taxon>
    </lineage>
</organism>
<feature type="region of interest" description="Disordered" evidence="6">
    <location>
        <begin position="106"/>
        <end position="127"/>
    </location>
</feature>
<dbReference type="Pfam" id="PF13396">
    <property type="entry name" value="PLDc_N"/>
    <property type="match status" value="1"/>
</dbReference>
<evidence type="ECO:0000256" key="7">
    <source>
        <dbReference type="SAM" id="Phobius"/>
    </source>
</evidence>
<dbReference type="Proteomes" id="UP000579647">
    <property type="component" value="Unassembled WGS sequence"/>
</dbReference>
<keyword evidence="5 7" id="KW-0472">Membrane</keyword>
<evidence type="ECO:0000256" key="2">
    <source>
        <dbReference type="ARBA" id="ARBA00022475"/>
    </source>
</evidence>
<keyword evidence="2" id="KW-1003">Cell membrane</keyword>
<protein>
    <submittedName>
        <fullName evidence="9">Uncharacterized membrane protein YhaH (DUF805 family)</fullName>
    </submittedName>
</protein>
<gene>
    <name evidence="9" type="ORF">HNR07_005169</name>
</gene>
<dbReference type="AlphaFoldDB" id="A0A840WCY5"/>
<evidence type="ECO:0000313" key="10">
    <source>
        <dbReference type="Proteomes" id="UP000579647"/>
    </source>
</evidence>
<keyword evidence="10" id="KW-1185">Reference proteome</keyword>
<evidence type="ECO:0000256" key="6">
    <source>
        <dbReference type="SAM" id="MobiDB-lite"/>
    </source>
</evidence>
<keyword evidence="3 7" id="KW-0812">Transmembrane</keyword>
<evidence type="ECO:0000256" key="4">
    <source>
        <dbReference type="ARBA" id="ARBA00022989"/>
    </source>
</evidence>
<proteinExistence type="predicted"/>
<feature type="transmembrane region" description="Helical" evidence="7">
    <location>
        <begin position="66"/>
        <end position="86"/>
    </location>
</feature>
<sequence>MITNLSDQVSRADLPRNVDDVSPALAWLTGITGIIFGLIFLAVIVLVIAAVISALIDGDTSGGGKLLWVIFILWAPLFGAVAWFVVGKKGHFNRLLGIDKGRARHTVPTSVGQHSNVASDQTGLGHA</sequence>
<evidence type="ECO:0000256" key="1">
    <source>
        <dbReference type="ARBA" id="ARBA00004651"/>
    </source>
</evidence>
<keyword evidence="4 7" id="KW-1133">Transmembrane helix</keyword>
<evidence type="ECO:0000256" key="5">
    <source>
        <dbReference type="ARBA" id="ARBA00023136"/>
    </source>
</evidence>
<dbReference type="GO" id="GO:0005886">
    <property type="term" value="C:plasma membrane"/>
    <property type="evidence" value="ECO:0007669"/>
    <property type="project" value="UniProtKB-SubCell"/>
</dbReference>
<accession>A0A840WCY5</accession>
<feature type="transmembrane region" description="Helical" evidence="7">
    <location>
        <begin position="24"/>
        <end position="54"/>
    </location>
</feature>
<name>A0A840WCY5_9ACTN</name>
<evidence type="ECO:0000259" key="8">
    <source>
        <dbReference type="Pfam" id="PF13396"/>
    </source>
</evidence>
<comment type="subcellular location">
    <subcellularLocation>
        <location evidence="1">Cell membrane</location>
        <topology evidence="1">Multi-pass membrane protein</topology>
    </subcellularLocation>
</comment>
<feature type="domain" description="Cardiolipin synthase N-terminal" evidence="8">
    <location>
        <begin position="45"/>
        <end position="87"/>
    </location>
</feature>
<dbReference type="EMBL" id="JACHDO010000001">
    <property type="protein sequence ID" value="MBB5494032.1"/>
    <property type="molecule type" value="Genomic_DNA"/>
</dbReference>
<dbReference type="InterPro" id="IPR027379">
    <property type="entry name" value="CLS_N"/>
</dbReference>
<evidence type="ECO:0000313" key="9">
    <source>
        <dbReference type="EMBL" id="MBB5494032.1"/>
    </source>
</evidence>
<comment type="caution">
    <text evidence="9">The sequence shown here is derived from an EMBL/GenBank/DDBJ whole genome shotgun (WGS) entry which is preliminary data.</text>
</comment>
<dbReference type="RefSeq" id="WP_184367094.1">
    <property type="nucleotide sequence ID" value="NZ_BAAAKM010000041.1"/>
</dbReference>